<dbReference type="Proteomes" id="UP000199039">
    <property type="component" value="Unassembled WGS sequence"/>
</dbReference>
<protein>
    <submittedName>
        <fullName evidence="1">Conserved hypothetical phage tail region protein</fullName>
    </submittedName>
</protein>
<dbReference type="GO" id="GO:0005198">
    <property type="term" value="F:structural molecule activity"/>
    <property type="evidence" value="ECO:0007669"/>
    <property type="project" value="InterPro"/>
</dbReference>
<dbReference type="Pfam" id="PF06841">
    <property type="entry name" value="Phage_T4_gp19"/>
    <property type="match status" value="1"/>
</dbReference>
<dbReference type="InterPro" id="IPR011747">
    <property type="entry name" value="CHP02241"/>
</dbReference>
<dbReference type="OrthoDB" id="9799891at2"/>
<name>A0A1G6MZ48_9MICO</name>
<keyword evidence="2" id="KW-1185">Reference proteome</keyword>
<dbReference type="PANTHER" id="PTHR38009:SF1">
    <property type="entry name" value="CONSERVED HYPOTHETICAL PHAGE TAIL PROTEIN"/>
    <property type="match status" value="1"/>
</dbReference>
<organism evidence="1 2">
    <name type="scientific">Sanguibacter gelidistatuariae</name>
    <dbReference type="NCBI Taxonomy" id="1814289"/>
    <lineage>
        <taxon>Bacteria</taxon>
        <taxon>Bacillati</taxon>
        <taxon>Actinomycetota</taxon>
        <taxon>Actinomycetes</taxon>
        <taxon>Micrococcales</taxon>
        <taxon>Sanguibacteraceae</taxon>
        <taxon>Sanguibacter</taxon>
    </lineage>
</organism>
<dbReference type="InterPro" id="IPR010667">
    <property type="entry name" value="Phage_T4_Gp19"/>
</dbReference>
<accession>A0A1G6MZ48</accession>
<dbReference type="RefSeq" id="WP_093182864.1">
    <property type="nucleotide sequence ID" value="NZ_FMYH01000003.1"/>
</dbReference>
<sequence length="158" mass="17100">MKASDSEALGGEPGNTSWFLFEVDGVPIGTFREVTGLQLAVTVDEYVEGGQNGYVHKLPGVLTWPNLVFTRGLVESDALFTWVKNSSGENFAANGNKLTKSTGAITALTFTGERTRAWEFDGVFAVGWQGPSFSVDSETQLTERLEVAHNGFRSKTTS</sequence>
<dbReference type="NCBIfam" id="TIGR02241">
    <property type="entry name" value="conserved hypothetical phage tail region protein"/>
    <property type="match status" value="1"/>
</dbReference>
<dbReference type="EMBL" id="FMYH01000003">
    <property type="protein sequence ID" value="SDC60185.1"/>
    <property type="molecule type" value="Genomic_DNA"/>
</dbReference>
<dbReference type="STRING" id="1814289.SAMN05216410_1997"/>
<gene>
    <name evidence="1" type="ORF">SAMN05216410_1997</name>
</gene>
<proteinExistence type="predicted"/>
<dbReference type="AlphaFoldDB" id="A0A1G6MZ48"/>
<dbReference type="PANTHER" id="PTHR38009">
    <property type="entry name" value="CONSERVED HYPOTHETICAL PHAGE TAIL PROTEIN"/>
    <property type="match status" value="1"/>
</dbReference>
<reference evidence="1 2" key="1">
    <citation type="submission" date="2016-09" db="EMBL/GenBank/DDBJ databases">
        <authorList>
            <person name="Capua I."/>
            <person name="De Benedictis P."/>
            <person name="Joannis T."/>
            <person name="Lombin L.H."/>
            <person name="Cattoli G."/>
        </authorList>
    </citation>
    <scope>NUCLEOTIDE SEQUENCE [LARGE SCALE GENOMIC DNA]</scope>
    <source>
        <strain evidence="1 2">ISLP-3</strain>
    </source>
</reference>
<evidence type="ECO:0000313" key="2">
    <source>
        <dbReference type="Proteomes" id="UP000199039"/>
    </source>
</evidence>
<evidence type="ECO:0000313" key="1">
    <source>
        <dbReference type="EMBL" id="SDC60185.1"/>
    </source>
</evidence>